<name>A0A182IQL9_ANOAO</name>
<accession>A0A182IQL9</accession>
<dbReference type="EnsemblMetazoa" id="AATE003622-RA">
    <property type="protein sequence ID" value="AATE003622-PA.1"/>
    <property type="gene ID" value="AATE003622"/>
</dbReference>
<sequence length="498" mass="54744">MLVVLLPGGSERHSVISVELQRHRYARRVAILSEPATERVAGALRWQELLERALRVIEKVAEWAVRAEVALHAAGQLIEWVLLGQHLREGGLQVLVEIVRVQAGRKLVGKVDKRIAARPGYVVQRCGVRVTRGPSRCRMVRCKGCVLWWDTVWILYQTLRMTVLLVADVPHDGGCVLRIDDPRIQDGVVRGVQIDVVLLLKGRNDCRVVRARLLIVRREVAVLRSAGRHRCRKGGHATKLVMITEPSGCMYPYEPRTVPFFSFSSSRNCTLLLCGSSTSYPNAYVPGPLGECWAAGFGSRAPLHRDDWRYLVHVVAQDRSVGVVGNRGGDDLLDGRGGLVDDGVESVVVIGGVVDGAHRAVGFDQRVLSLDDVTVALLSLRLDVSGMRVLDAVVERVFRVGLGHTIAKKSTNSAHQLVSSSFNTTTIERSRDAQGTNTELPEHTYHRLGDDVLQDRGGVNQRSGVDQSGTIVAVFDRRRTDGDGEQSNGNEALQGAEK</sequence>
<reference evidence="1" key="1">
    <citation type="submission" date="2022-08" db="UniProtKB">
        <authorList>
            <consortium name="EnsemblMetazoa"/>
        </authorList>
    </citation>
    <scope>IDENTIFICATION</scope>
    <source>
        <strain evidence="1">EBRO</strain>
    </source>
</reference>
<evidence type="ECO:0000313" key="1">
    <source>
        <dbReference type="EnsemblMetazoa" id="AATE003622-PA.1"/>
    </source>
</evidence>
<dbReference type="VEuPathDB" id="VectorBase:AATE003622"/>
<organism evidence="1">
    <name type="scientific">Anopheles atroparvus</name>
    <name type="common">European mosquito</name>
    <dbReference type="NCBI Taxonomy" id="41427"/>
    <lineage>
        <taxon>Eukaryota</taxon>
        <taxon>Metazoa</taxon>
        <taxon>Ecdysozoa</taxon>
        <taxon>Arthropoda</taxon>
        <taxon>Hexapoda</taxon>
        <taxon>Insecta</taxon>
        <taxon>Pterygota</taxon>
        <taxon>Neoptera</taxon>
        <taxon>Endopterygota</taxon>
        <taxon>Diptera</taxon>
        <taxon>Nematocera</taxon>
        <taxon>Culicoidea</taxon>
        <taxon>Culicidae</taxon>
        <taxon>Anophelinae</taxon>
        <taxon>Anopheles</taxon>
    </lineage>
</organism>
<protein>
    <submittedName>
        <fullName evidence="1">Uncharacterized protein</fullName>
    </submittedName>
</protein>
<proteinExistence type="predicted"/>
<dbReference type="AlphaFoldDB" id="A0A182IQL9"/>